<dbReference type="KEGG" id="odi:ODI_R3582"/>
<keyword evidence="1" id="KW-0732">Signal</keyword>
<reference evidence="2 4" key="1">
    <citation type="submission" date="2016-06" db="EMBL/GenBank/DDBJ databases">
        <authorList>
            <person name="Kjaerup R.B."/>
            <person name="Dalgaard T.S."/>
            <person name="Juul-Madsen H.R."/>
        </authorList>
    </citation>
    <scope>NUCLEOTIDE SEQUENCE [LARGE SCALE GENOMIC DNA]</scope>
    <source>
        <strain evidence="2">Orrdi1</strain>
    </source>
</reference>
<keyword evidence="4" id="KW-1185">Reference proteome</keyword>
<protein>
    <submittedName>
        <fullName evidence="2">Uncharacterized protein</fullName>
    </submittedName>
</protein>
<dbReference type="AlphaFoldDB" id="A0A1C3JWL5"/>
<feature type="chain" id="PRO_5015062384" evidence="1">
    <location>
        <begin position="23"/>
        <end position="254"/>
    </location>
</feature>
<dbReference type="EMBL" id="FLRC01000001">
    <property type="protein sequence ID" value="SBT23547.1"/>
    <property type="molecule type" value="Genomic_DNA"/>
</dbReference>
<dbReference type="STRING" id="1851544.ODI_00083"/>
<accession>A0A1C3JWL5</accession>
<sequence length="254" mass="26169">MIALMKKTCALILALLPALAAAAYVPNPTEKAVLEAILRAEIETFSEGGGTLIGEWMGTPAVQADVLSEAYAAGASAAAPMSLDRPVLLSGTVAKVEGDAKAGQWIVFDSVMPPAVRARLPAQRAAARPGAEIALVCAKLEVAQGVPTMTSCQDAAAVAARKVAALRASLDGFHQGKPTNIRVSTLAINALISASLLPADHGCPDDMARCAEAVKATHHLAGREEALLATVHKLKAAGVDLSAYDTPRRPGRGR</sequence>
<evidence type="ECO:0000256" key="1">
    <source>
        <dbReference type="SAM" id="SignalP"/>
    </source>
</evidence>
<proteinExistence type="predicted"/>
<evidence type="ECO:0000313" key="2">
    <source>
        <dbReference type="EMBL" id="SBT23547.1"/>
    </source>
</evidence>
<gene>
    <name evidence="2" type="ORF">ODI_00083</name>
    <name evidence="3" type="ORF">ODI_R3582</name>
</gene>
<dbReference type="EMBL" id="LT907988">
    <property type="protein sequence ID" value="SOE51633.1"/>
    <property type="molecule type" value="Genomic_DNA"/>
</dbReference>
<feature type="signal peptide" evidence="1">
    <location>
        <begin position="1"/>
        <end position="22"/>
    </location>
</feature>
<organism evidence="2 4">
    <name type="scientific">Orrella dioscoreae</name>
    <dbReference type="NCBI Taxonomy" id="1851544"/>
    <lineage>
        <taxon>Bacteria</taxon>
        <taxon>Pseudomonadati</taxon>
        <taxon>Pseudomonadota</taxon>
        <taxon>Betaproteobacteria</taxon>
        <taxon>Burkholderiales</taxon>
        <taxon>Alcaligenaceae</taxon>
        <taxon>Orrella</taxon>
    </lineage>
</organism>
<dbReference type="Proteomes" id="UP000078558">
    <property type="component" value="Chromosome I"/>
</dbReference>
<name>A0A1C3JWL5_9BURK</name>
<evidence type="ECO:0000313" key="4">
    <source>
        <dbReference type="Proteomes" id="UP000078558"/>
    </source>
</evidence>
<evidence type="ECO:0000313" key="3">
    <source>
        <dbReference type="EMBL" id="SOE51633.1"/>
    </source>
</evidence>
<reference evidence="3 4" key="2">
    <citation type="submission" date="2017-08" db="EMBL/GenBank/DDBJ databases">
        <authorList>
            <person name="de Groot N.N."/>
        </authorList>
    </citation>
    <scope>NUCLEOTIDE SEQUENCE [LARGE SCALE GENOMIC DNA]</scope>
    <source>
        <strain evidence="3">Orrdi1</strain>
    </source>
</reference>